<comment type="caution">
    <text evidence="1">The sequence shown here is derived from an EMBL/GenBank/DDBJ whole genome shotgun (WGS) entry which is preliminary data.</text>
</comment>
<protein>
    <submittedName>
        <fullName evidence="1">Uncharacterized protein</fullName>
    </submittedName>
</protein>
<dbReference type="Proteomes" id="UP000244152">
    <property type="component" value="Unassembled WGS sequence"/>
</dbReference>
<dbReference type="AlphaFoldDB" id="A0A2T5I6Y7"/>
<proteinExistence type="predicted"/>
<dbReference type="EMBL" id="QAOK01000025">
    <property type="protein sequence ID" value="PTQ79594.1"/>
    <property type="molecule type" value="Genomic_DNA"/>
</dbReference>
<reference evidence="1 2" key="1">
    <citation type="submission" date="2018-04" db="EMBL/GenBank/DDBJ databases">
        <title>Active sludge and wastewater microbial communities from Klosterneuburg, Austria.</title>
        <authorList>
            <person name="Wagner M."/>
        </authorList>
    </citation>
    <scope>NUCLEOTIDE SEQUENCE [LARGE SCALE GENOMIC DNA]</scope>
    <source>
        <strain evidence="1 2">Nl12</strain>
    </source>
</reference>
<evidence type="ECO:0000313" key="1">
    <source>
        <dbReference type="EMBL" id="PTQ79594.1"/>
    </source>
</evidence>
<organism evidence="1 2">
    <name type="scientific">Nitrosospira multiformis</name>
    <dbReference type="NCBI Taxonomy" id="1231"/>
    <lineage>
        <taxon>Bacteria</taxon>
        <taxon>Pseudomonadati</taxon>
        <taxon>Pseudomonadota</taxon>
        <taxon>Betaproteobacteria</taxon>
        <taxon>Nitrosomonadales</taxon>
        <taxon>Nitrosomonadaceae</taxon>
        <taxon>Nitrosospira</taxon>
    </lineage>
</organism>
<evidence type="ECO:0000313" key="2">
    <source>
        <dbReference type="Proteomes" id="UP000244152"/>
    </source>
</evidence>
<gene>
    <name evidence="1" type="ORF">C8R21_12529</name>
</gene>
<accession>A0A2T5I6Y7</accession>
<name>A0A2T5I6Y7_9PROT</name>
<sequence>MPVQLNGVRWIHFVRKEGEDSSQVRLVAGLRLWF</sequence>